<dbReference type="GO" id="GO:0042262">
    <property type="term" value="P:DNA protection"/>
    <property type="evidence" value="ECO:0007669"/>
    <property type="project" value="InterPro"/>
</dbReference>
<dbReference type="GO" id="GO:0003690">
    <property type="term" value="F:double-stranded DNA binding"/>
    <property type="evidence" value="ECO:0007669"/>
    <property type="project" value="InterPro"/>
</dbReference>
<dbReference type="Proteomes" id="UP000034156">
    <property type="component" value="Chromosome"/>
</dbReference>
<dbReference type="PATRIC" id="fig|44574.3.peg.1169"/>
<keyword evidence="4" id="KW-1185">Reference proteome</keyword>
<evidence type="ECO:0000313" key="4">
    <source>
        <dbReference type="Proteomes" id="UP000034156"/>
    </source>
</evidence>
<evidence type="ECO:0000313" key="2">
    <source>
        <dbReference type="EMBL" id="AKH37277.1"/>
    </source>
</evidence>
<proteinExistence type="predicted"/>
<dbReference type="Proteomes" id="UP000324176">
    <property type="component" value="Unassembled WGS sequence"/>
</dbReference>
<gene>
    <name evidence="2" type="ORF">AAW31_04820</name>
    <name evidence="3" type="ORF">BCL69_103818</name>
</gene>
<dbReference type="KEGG" id="nco:AAW31_04820"/>
<feature type="compositionally biased region" description="Basic residues" evidence="1">
    <location>
        <begin position="1"/>
        <end position="12"/>
    </location>
</feature>
<feature type="region of interest" description="Disordered" evidence="1">
    <location>
        <begin position="1"/>
        <end position="22"/>
    </location>
</feature>
<dbReference type="EMBL" id="CP011451">
    <property type="protein sequence ID" value="AKH37277.1"/>
    <property type="molecule type" value="Genomic_DNA"/>
</dbReference>
<reference evidence="4" key="1">
    <citation type="submission" date="2015-05" db="EMBL/GenBank/DDBJ databases">
        <title>Draft genome of Nitrosomonas communis strain Nm2.</title>
        <authorList>
            <person name="Kozlowski J.A."/>
            <person name="Kits K.D."/>
            <person name="Stein L.Y."/>
        </authorList>
    </citation>
    <scope>NUCLEOTIDE SEQUENCE [LARGE SCALE GENOMIC DNA]</scope>
    <source>
        <strain evidence="4">Nm2</strain>
    </source>
</reference>
<name>A0A0F7KEK3_9PROT</name>
<protein>
    <submittedName>
        <fullName evidence="2 3">Host-nuclease inhibitor protein Gam</fullName>
    </submittedName>
</protein>
<evidence type="ECO:0000256" key="1">
    <source>
        <dbReference type="SAM" id="MobiDB-lite"/>
    </source>
</evidence>
<dbReference type="OrthoDB" id="8141487at2"/>
<reference evidence="3 5" key="3">
    <citation type="submission" date="2019-07" db="EMBL/GenBank/DDBJ databases">
        <title>Active sludge and wastewater microbial communities from Klosterneuburg, Austria.</title>
        <authorList>
            <person name="Wagner M."/>
        </authorList>
    </citation>
    <scope>NUCLEOTIDE SEQUENCE [LARGE SCALE GENOMIC DNA]</scope>
    <source>
        <strain evidence="3 5">Nm2</strain>
    </source>
</reference>
<dbReference type="AlphaFoldDB" id="A0A0F7KEK3"/>
<reference evidence="2 4" key="2">
    <citation type="journal article" date="2016" name="Genome Announc.">
        <title>Genome Sequence of Nitrosomonas communis Strain Nm2, a Mesophilic Ammonia-Oxidizing Bacterium Isolated from Mediterranean Soil.</title>
        <authorList>
            <person name="Kozlowski J.A."/>
            <person name="Kits K.D."/>
            <person name="Stein L.Y."/>
        </authorList>
    </citation>
    <scope>NUCLEOTIDE SEQUENCE [LARGE SCALE GENOMIC DNA]</scope>
    <source>
        <strain evidence="2 4">Nm2</strain>
    </source>
</reference>
<evidence type="ECO:0000313" key="3">
    <source>
        <dbReference type="EMBL" id="TYP84708.1"/>
    </source>
</evidence>
<dbReference type="Gene3D" id="1.20.5.170">
    <property type="match status" value="1"/>
</dbReference>
<dbReference type="Pfam" id="PF07352">
    <property type="entry name" value="Phage_Mu_Gam"/>
    <property type="match status" value="1"/>
</dbReference>
<organism evidence="2 4">
    <name type="scientific">Nitrosomonas communis</name>
    <dbReference type="NCBI Taxonomy" id="44574"/>
    <lineage>
        <taxon>Bacteria</taxon>
        <taxon>Pseudomonadati</taxon>
        <taxon>Pseudomonadota</taxon>
        <taxon>Betaproteobacteria</taxon>
        <taxon>Nitrosomonadales</taxon>
        <taxon>Nitrosomonadaceae</taxon>
        <taxon>Nitrosomonas</taxon>
    </lineage>
</organism>
<sequence>MAKTATRHKTKAQAHVPQTRDEAAADIRKIGDLQRQLTRATTEMNDAIAHITQNFQPRLEALNDQLKTLLEGVQGYCEAHRLELTDGGKVKTANLITGEVQWRQRPPSVSVRGSDTVIEMLKRLGLERFIRIKEEINKEAVLNAPDQVRGVAGLTVVTGVEDLVITPFEQTTEA</sequence>
<accession>A0A0F7KEK3</accession>
<dbReference type="SUPFAM" id="SSF161266">
    <property type="entry name" value="Gam-like"/>
    <property type="match status" value="1"/>
</dbReference>
<evidence type="ECO:0000313" key="5">
    <source>
        <dbReference type="Proteomes" id="UP000324176"/>
    </source>
</evidence>
<dbReference type="InterPro" id="IPR009951">
    <property type="entry name" value="Host-nuc_inhib_Gam"/>
</dbReference>
<dbReference type="EMBL" id="VNHT01000038">
    <property type="protein sequence ID" value="TYP84708.1"/>
    <property type="molecule type" value="Genomic_DNA"/>
</dbReference>